<name>A0A0K0XTQ7_9GAMM</name>
<dbReference type="GO" id="GO:0006508">
    <property type="term" value="P:proteolysis"/>
    <property type="evidence" value="ECO:0007669"/>
    <property type="project" value="UniProtKB-KW"/>
</dbReference>
<evidence type="ECO:0000256" key="24">
    <source>
        <dbReference type="PIRSR" id="PIRSR002799-1"/>
    </source>
</evidence>
<keyword evidence="16" id="KW-0046">Antibiotic resistance</keyword>
<dbReference type="GO" id="GO:0008955">
    <property type="term" value="F:peptidoglycan glycosyltransferase activity"/>
    <property type="evidence" value="ECO:0007669"/>
    <property type="project" value="UniProtKB-UniRule"/>
</dbReference>
<dbReference type="Gene3D" id="3.40.710.10">
    <property type="entry name" value="DD-peptidase/beta-lactamase superfamily"/>
    <property type="match status" value="1"/>
</dbReference>
<evidence type="ECO:0000256" key="4">
    <source>
        <dbReference type="ARBA" id="ARBA00007090"/>
    </source>
</evidence>
<dbReference type="GO" id="GO:0005886">
    <property type="term" value="C:plasma membrane"/>
    <property type="evidence" value="ECO:0007669"/>
    <property type="project" value="UniProtKB-SubCell"/>
</dbReference>
<dbReference type="InterPro" id="IPR012338">
    <property type="entry name" value="Beta-lactam/transpept-like"/>
</dbReference>
<dbReference type="GO" id="GO:0030288">
    <property type="term" value="C:outer membrane-bounded periplasmic space"/>
    <property type="evidence" value="ECO:0007669"/>
    <property type="project" value="TreeGrafter"/>
</dbReference>
<sequence length="796" mass="88608">MSSGLDVIRLAPETIRTRRALDGWNEPRIIPLAHPPDRGAGTLLCVLRRLLFHSLLFLLGLGLGLLGPWVWWLDREAGRRFADRQWTQDSRVYARPLELYAGQALDLADLVVELEHIGLRSGDPTRPGRFARSARRVELHAPAFPFPDQPQAAQRVRVDFEGDRVQGLSDAAGRSLSLVRLPPAELGELLPTGSDERSLVRLADFPPLLVTGIQAVEDRQFRHHHGVDPRGLLRAAWANLRRGGVVQGGSTITQQLVKNLFLSPERSLVRKFNEAVMAISLERRFSKGEILEAYLNEVYLGQDGAQAIHGFGRASEYYFGLPVQSLAPEQIALLVGMVRGASWYHPVRNPERAMTRRNQVLAQFRDTGLISPTEHDRLRERGLELSRSDQRRQRPNAAFLELVARQLRQDYHDEDLRGTGLKIFTTLSPSAQRAAERGLADALRRHERQPGELQGAVILVEPSSGEVRALVGDRQAERRGFNRALDARRSIGSVIKPFVYLQALAQPERYSLVTPLMDAPIEVPIEGDEPWRPSNYDGTSHGEVALMDALAHSYNQATVGLGMELGLPGLFRLLEQLGVDPGPARHPSAFLGALSLTPLQVAQLYQPLAAEGYSTPLRSITQVVDAEGREIGRYPMRLRPIREDGALALLDFALRHAVTDGTARSLPALLHDDPGVRGKTGTTNDRRDAWFVGYTRDWLGVVWTGRDDNAPAGVTGAATALPVWAEVFNALPSRQLNRQWPESLEWFWIDWPTARLANEQCPNARAIPFIAGSNPTELSDCFEPASTSRRRRGRNR</sequence>
<comment type="function">
    <text evidence="1 23">Cell wall formation. Synthesis of cross-linked peptidoglycan from the lipid intermediates. The enzyme has a penicillin-insensitive transglycosylase N-terminal domain (formation of linear glycan strands) and a penicillin-sensitive transpeptidase C-terminal domain (cross-linking of the peptide subunits).</text>
</comment>
<keyword evidence="7" id="KW-1003">Cell membrane</keyword>
<keyword evidence="10 23" id="KW-0328">Glycosyltransferase</keyword>
<dbReference type="Pfam" id="PF00905">
    <property type="entry name" value="Transpeptidase"/>
    <property type="match status" value="1"/>
</dbReference>
<evidence type="ECO:0000256" key="12">
    <source>
        <dbReference type="ARBA" id="ARBA00022801"/>
    </source>
</evidence>
<feature type="active site" description="Acyl-ester intermediate; for transpeptidase activity" evidence="24">
    <location>
        <position position="493"/>
    </location>
</feature>
<evidence type="ECO:0000313" key="26">
    <source>
        <dbReference type="Proteomes" id="UP000066624"/>
    </source>
</evidence>
<evidence type="ECO:0000256" key="13">
    <source>
        <dbReference type="ARBA" id="ARBA00022960"/>
    </source>
</evidence>
<evidence type="ECO:0000256" key="5">
    <source>
        <dbReference type="ARBA" id="ARBA00007739"/>
    </source>
</evidence>
<evidence type="ECO:0000256" key="22">
    <source>
        <dbReference type="NCBIfam" id="TIGR02071"/>
    </source>
</evidence>
<keyword evidence="9" id="KW-0645">Protease</keyword>
<evidence type="ECO:0000256" key="14">
    <source>
        <dbReference type="ARBA" id="ARBA00022984"/>
    </source>
</evidence>
<keyword evidence="18 23" id="KW-0961">Cell wall biogenesis/degradation</keyword>
<comment type="similarity">
    <text evidence="4 23">In the C-terminal section; belongs to the transpeptidase family.</text>
</comment>
<evidence type="ECO:0000256" key="20">
    <source>
        <dbReference type="ARBA" id="ARBA00034000"/>
    </source>
</evidence>
<evidence type="ECO:0000256" key="15">
    <source>
        <dbReference type="ARBA" id="ARBA00023136"/>
    </source>
</evidence>
<dbReference type="UniPathway" id="UPA00219"/>
<dbReference type="PANTHER" id="PTHR32282">
    <property type="entry name" value="BINDING PROTEIN TRANSPEPTIDASE, PUTATIVE-RELATED"/>
    <property type="match status" value="1"/>
</dbReference>
<dbReference type="InterPro" id="IPR011813">
    <property type="entry name" value="PBP_1b"/>
</dbReference>
<comment type="catalytic activity">
    <reaction evidence="21">
        <text>[GlcNAc-(1-&gt;4)-Mur2Ac(oyl-L-Ala-gamma-D-Glu-L-Lys-D-Ala-D-Ala)](n)-di-trans,octa-cis-undecaprenyl diphosphate + beta-D-GlcNAc-(1-&gt;4)-Mur2Ac(oyl-L-Ala-gamma-D-Glu-L-Lys-D-Ala-D-Ala)-di-trans,octa-cis-undecaprenyl diphosphate = [GlcNAc-(1-&gt;4)-Mur2Ac(oyl-L-Ala-gamma-D-Glu-L-Lys-D-Ala-D-Ala)](n+1)-di-trans,octa-cis-undecaprenyl diphosphate + di-trans,octa-cis-undecaprenyl diphosphate + H(+)</text>
        <dbReference type="Rhea" id="RHEA:23708"/>
        <dbReference type="Rhea" id="RHEA-COMP:9602"/>
        <dbReference type="Rhea" id="RHEA-COMP:9603"/>
        <dbReference type="ChEBI" id="CHEBI:15378"/>
        <dbReference type="ChEBI" id="CHEBI:58405"/>
        <dbReference type="ChEBI" id="CHEBI:60033"/>
        <dbReference type="ChEBI" id="CHEBI:78435"/>
        <dbReference type="EC" id="2.4.99.28"/>
    </reaction>
</comment>
<dbReference type="Gene3D" id="1.10.3810.10">
    <property type="entry name" value="Biosynthetic peptidoglycan transglycosylase-like"/>
    <property type="match status" value="1"/>
</dbReference>
<reference evidence="25 26" key="1">
    <citation type="submission" date="2015-07" db="EMBL/GenBank/DDBJ databases">
        <authorList>
            <person name="Noorani M."/>
        </authorList>
    </citation>
    <scope>NUCLEOTIDE SEQUENCE [LARGE SCALE GENOMIC DNA]</scope>
    <source>
        <strain evidence="25 26">KCTC 42284</strain>
    </source>
</reference>
<protein>
    <recommendedName>
        <fullName evidence="6 22">Penicillin-binding protein 1B</fullName>
        <shortName evidence="23">PBP-1b</shortName>
        <shortName evidence="23">PBP1b</shortName>
    </recommendedName>
    <alternativeName>
        <fullName evidence="19 23">Murein polymerase</fullName>
    </alternativeName>
</protein>
<dbReference type="GO" id="GO:0071555">
    <property type="term" value="P:cell wall organization"/>
    <property type="evidence" value="ECO:0007669"/>
    <property type="project" value="UniProtKB-UniRule"/>
</dbReference>
<keyword evidence="12" id="KW-0378">Hydrolase</keyword>
<accession>A0A0K0XTQ7</accession>
<keyword evidence="14 23" id="KW-0573">Peptidoglycan synthesis</keyword>
<dbReference type="InterPro" id="IPR028166">
    <property type="entry name" value="UB2H"/>
</dbReference>
<dbReference type="NCBIfam" id="TIGR02071">
    <property type="entry name" value="PBP_1b"/>
    <property type="match status" value="1"/>
</dbReference>
<dbReference type="AlphaFoldDB" id="A0A0K0XTQ7"/>
<dbReference type="Pfam" id="PF14814">
    <property type="entry name" value="UB2H"/>
    <property type="match status" value="1"/>
</dbReference>
<evidence type="ECO:0000256" key="6">
    <source>
        <dbReference type="ARBA" id="ARBA00018637"/>
    </source>
</evidence>
<dbReference type="PATRIC" id="fig|1579979.3.peg.631"/>
<dbReference type="EMBL" id="CP012154">
    <property type="protein sequence ID" value="AKS41006.1"/>
    <property type="molecule type" value="Genomic_DNA"/>
</dbReference>
<proteinExistence type="inferred from homology"/>
<dbReference type="GO" id="GO:0008658">
    <property type="term" value="F:penicillin binding"/>
    <property type="evidence" value="ECO:0007669"/>
    <property type="project" value="UniProtKB-UniRule"/>
</dbReference>
<organism evidence="25 26">
    <name type="scientific">Wenzhouxiangella marina</name>
    <dbReference type="NCBI Taxonomy" id="1579979"/>
    <lineage>
        <taxon>Bacteria</taxon>
        <taxon>Pseudomonadati</taxon>
        <taxon>Pseudomonadota</taxon>
        <taxon>Gammaproteobacteria</taxon>
        <taxon>Chromatiales</taxon>
        <taxon>Wenzhouxiangellaceae</taxon>
        <taxon>Wenzhouxiangella</taxon>
    </lineage>
</organism>
<evidence type="ECO:0000256" key="10">
    <source>
        <dbReference type="ARBA" id="ARBA00022676"/>
    </source>
</evidence>
<keyword evidence="26" id="KW-1185">Reference proteome</keyword>
<keyword evidence="17" id="KW-0511">Multifunctional enzyme</keyword>
<dbReference type="InterPro" id="IPR023346">
    <property type="entry name" value="Lysozyme-like_dom_sf"/>
</dbReference>
<evidence type="ECO:0000256" key="7">
    <source>
        <dbReference type="ARBA" id="ARBA00022475"/>
    </source>
</evidence>
<dbReference type="GO" id="GO:0009002">
    <property type="term" value="F:serine-type D-Ala-D-Ala carboxypeptidase activity"/>
    <property type="evidence" value="ECO:0007669"/>
    <property type="project" value="UniProtKB-EC"/>
</dbReference>
<dbReference type="SUPFAM" id="SSF53955">
    <property type="entry name" value="Lysozyme-like"/>
    <property type="match status" value="1"/>
</dbReference>
<evidence type="ECO:0000256" key="23">
    <source>
        <dbReference type="PIRNR" id="PIRNR002799"/>
    </source>
</evidence>
<evidence type="ECO:0000256" key="18">
    <source>
        <dbReference type="ARBA" id="ARBA00023316"/>
    </source>
</evidence>
<keyword evidence="8" id="KW-0121">Carboxypeptidase</keyword>
<comment type="subcellular location">
    <subcellularLocation>
        <location evidence="2">Cell membrane</location>
    </subcellularLocation>
</comment>
<evidence type="ECO:0000256" key="11">
    <source>
        <dbReference type="ARBA" id="ARBA00022679"/>
    </source>
</evidence>
<evidence type="ECO:0000313" key="25">
    <source>
        <dbReference type="EMBL" id="AKS41006.1"/>
    </source>
</evidence>
<evidence type="ECO:0000256" key="17">
    <source>
        <dbReference type="ARBA" id="ARBA00023268"/>
    </source>
</evidence>
<dbReference type="RefSeq" id="WP_183971429.1">
    <property type="nucleotide sequence ID" value="NZ_JACHIC010000003.1"/>
</dbReference>
<keyword evidence="11 23" id="KW-0808">Transferase</keyword>
<keyword evidence="13 23" id="KW-0133">Cell shape</keyword>
<feature type="active site" description="Proton donor; for transglycosylase activity" evidence="24">
    <location>
        <position position="217"/>
    </location>
</feature>
<evidence type="ECO:0000256" key="21">
    <source>
        <dbReference type="ARBA" id="ARBA00049902"/>
    </source>
</evidence>
<dbReference type="Pfam" id="PF00912">
    <property type="entry name" value="Transgly"/>
    <property type="match status" value="1"/>
</dbReference>
<evidence type="ECO:0000256" key="1">
    <source>
        <dbReference type="ARBA" id="ARBA00002624"/>
    </source>
</evidence>
<dbReference type="InterPro" id="IPR050396">
    <property type="entry name" value="Glycosyltr_51/Transpeptidase"/>
</dbReference>
<dbReference type="Gene3D" id="3.30.2060.10">
    <property type="entry name" value="Penicillin-binding protein 1b domain"/>
    <property type="match status" value="1"/>
</dbReference>
<comment type="catalytic activity">
    <reaction evidence="20">
        <text>Preferential cleavage: (Ac)2-L-Lys-D-Ala-|-D-Ala. Also transpeptidation of peptidyl-alanyl moieties that are N-acyl substituents of D-alanine.</text>
        <dbReference type="EC" id="3.4.16.4"/>
    </reaction>
</comment>
<evidence type="ECO:0000256" key="16">
    <source>
        <dbReference type="ARBA" id="ARBA00023251"/>
    </source>
</evidence>
<dbReference type="PANTHER" id="PTHR32282:SF11">
    <property type="entry name" value="PENICILLIN-BINDING PROTEIN 1B"/>
    <property type="match status" value="1"/>
</dbReference>
<evidence type="ECO:0000256" key="9">
    <source>
        <dbReference type="ARBA" id="ARBA00022670"/>
    </source>
</evidence>
<evidence type="ECO:0000256" key="3">
    <source>
        <dbReference type="ARBA" id="ARBA00004752"/>
    </source>
</evidence>
<evidence type="ECO:0000256" key="2">
    <source>
        <dbReference type="ARBA" id="ARBA00004236"/>
    </source>
</evidence>
<dbReference type="GO" id="GO:0009274">
    <property type="term" value="C:peptidoglycan-based cell wall"/>
    <property type="evidence" value="ECO:0007669"/>
    <property type="project" value="UniProtKB-UniRule"/>
</dbReference>
<dbReference type="STRING" id="1579979.WM2015_624"/>
<dbReference type="KEGG" id="wma:WM2015_624"/>
<dbReference type="GO" id="GO:0009252">
    <property type="term" value="P:peptidoglycan biosynthetic process"/>
    <property type="evidence" value="ECO:0007669"/>
    <property type="project" value="UniProtKB-UniRule"/>
</dbReference>
<dbReference type="PIRSF" id="PIRSF002799">
    <property type="entry name" value="PBP_1b"/>
    <property type="match status" value="1"/>
</dbReference>
<dbReference type="SUPFAM" id="SSF56601">
    <property type="entry name" value="beta-lactamase/transpeptidase-like"/>
    <property type="match status" value="1"/>
</dbReference>
<dbReference type="InterPro" id="IPR036950">
    <property type="entry name" value="PBP_transglycosylase"/>
</dbReference>
<dbReference type="GO" id="GO:0046677">
    <property type="term" value="P:response to antibiotic"/>
    <property type="evidence" value="ECO:0007669"/>
    <property type="project" value="UniProtKB-UniRule"/>
</dbReference>
<dbReference type="InterPro" id="IPR001460">
    <property type="entry name" value="PCN-bd_Tpept"/>
</dbReference>
<dbReference type="Proteomes" id="UP000066624">
    <property type="component" value="Chromosome"/>
</dbReference>
<comment type="similarity">
    <text evidence="5 23">In the N-terminal section; belongs to the glycosyltransferase 51 family.</text>
</comment>
<keyword evidence="15" id="KW-0472">Membrane</keyword>
<comment type="pathway">
    <text evidence="3 23">Cell wall biogenesis; peptidoglycan biosynthesis.</text>
</comment>
<evidence type="ECO:0000256" key="8">
    <source>
        <dbReference type="ARBA" id="ARBA00022645"/>
    </source>
</evidence>
<evidence type="ECO:0000256" key="19">
    <source>
        <dbReference type="ARBA" id="ARBA00032454"/>
    </source>
</evidence>
<dbReference type="GO" id="GO:0008360">
    <property type="term" value="P:regulation of cell shape"/>
    <property type="evidence" value="ECO:0007669"/>
    <property type="project" value="UniProtKB-UniRule"/>
</dbReference>
<dbReference type="InterPro" id="IPR001264">
    <property type="entry name" value="Glyco_trans_51"/>
</dbReference>
<gene>
    <name evidence="25" type="ORF">WM2015_624</name>
</gene>